<dbReference type="CDD" id="cd00121">
    <property type="entry name" value="MATH"/>
    <property type="match status" value="2"/>
</dbReference>
<dbReference type="InterPro" id="IPR008974">
    <property type="entry name" value="TRAF-like"/>
</dbReference>
<feature type="domain" description="MATH" evidence="1">
    <location>
        <begin position="174"/>
        <end position="304"/>
    </location>
</feature>
<evidence type="ECO:0000259" key="1">
    <source>
        <dbReference type="PROSITE" id="PS50144"/>
    </source>
</evidence>
<dbReference type="PANTHER" id="PTHR46162:SF20">
    <property type="entry name" value="UBIQUITIN CARBOXYL-TERMINAL HYDROLASE 7-LIKE ISOFORM X1"/>
    <property type="match status" value="1"/>
</dbReference>
<gene>
    <name evidence="2" type="ORF">CASFOL_012392</name>
</gene>
<proteinExistence type="predicted"/>
<dbReference type="EMBL" id="JAVIJP010000016">
    <property type="protein sequence ID" value="KAL3641577.1"/>
    <property type="molecule type" value="Genomic_DNA"/>
</dbReference>
<keyword evidence="3" id="KW-1185">Reference proteome</keyword>
<comment type="caution">
    <text evidence="2">The sequence shown here is derived from an EMBL/GenBank/DDBJ whole genome shotgun (WGS) entry which is preliminary data.</text>
</comment>
<dbReference type="Pfam" id="PF22486">
    <property type="entry name" value="MATH_2"/>
    <property type="match status" value="2"/>
</dbReference>
<reference evidence="3" key="1">
    <citation type="journal article" date="2024" name="IScience">
        <title>Strigolactones Initiate the Formation of Haustorium-like Structures in Castilleja.</title>
        <authorList>
            <person name="Buerger M."/>
            <person name="Peterson D."/>
            <person name="Chory J."/>
        </authorList>
    </citation>
    <scope>NUCLEOTIDE SEQUENCE [LARGE SCALE GENOMIC DNA]</scope>
</reference>
<protein>
    <recommendedName>
        <fullName evidence="1">MATH domain-containing protein</fullName>
    </recommendedName>
</protein>
<dbReference type="InterPro" id="IPR002083">
    <property type="entry name" value="MATH/TRAF_dom"/>
</dbReference>
<evidence type="ECO:0000313" key="3">
    <source>
        <dbReference type="Proteomes" id="UP001632038"/>
    </source>
</evidence>
<dbReference type="AlphaFoldDB" id="A0ABD3DHP6"/>
<accession>A0ABD3DHP6</accession>
<dbReference type="PANTHER" id="PTHR46162">
    <property type="entry name" value="TRAF-LIKE FAMILY PROTEIN"/>
    <property type="match status" value="1"/>
</dbReference>
<feature type="domain" description="MATH" evidence="1">
    <location>
        <begin position="19"/>
        <end position="153"/>
    </location>
</feature>
<organism evidence="2 3">
    <name type="scientific">Castilleja foliolosa</name>
    <dbReference type="NCBI Taxonomy" id="1961234"/>
    <lineage>
        <taxon>Eukaryota</taxon>
        <taxon>Viridiplantae</taxon>
        <taxon>Streptophyta</taxon>
        <taxon>Embryophyta</taxon>
        <taxon>Tracheophyta</taxon>
        <taxon>Spermatophyta</taxon>
        <taxon>Magnoliopsida</taxon>
        <taxon>eudicotyledons</taxon>
        <taxon>Gunneridae</taxon>
        <taxon>Pentapetalae</taxon>
        <taxon>asterids</taxon>
        <taxon>lamiids</taxon>
        <taxon>Lamiales</taxon>
        <taxon>Orobanchaceae</taxon>
        <taxon>Pedicularideae</taxon>
        <taxon>Castillejinae</taxon>
        <taxon>Castilleja</taxon>
    </lineage>
</organism>
<dbReference type="SUPFAM" id="SSF49599">
    <property type="entry name" value="TRAF domain-like"/>
    <property type="match status" value="2"/>
</dbReference>
<sequence>MSPLAPVATPELETREASPANFIFKIDSFSLLDKHEINKLETREFEAAGDYKWRLVIYPNGHETGKDEEGYVSVYLVITNTSSLPSNWEVNATFSICLFNHASGNYCYSLGRARRFHALKQEWGFMKFISKKDFTDPSNGYVVDDKCVFGAEVLVNENKAVVECLSLKSVDKEPYKQEFMISNFSRLRAKWVSTKFTVGGHQWLIEVYPNGNGKETGRSLSIYLRKVFSNNATSSERVRPGFTIRLKEQSRPCFTICLKDQSMALQHHQRASVLIGFRLLEVKIGDGIHLSSFLLLKIQKKALL</sequence>
<dbReference type="SMART" id="SM00061">
    <property type="entry name" value="MATH"/>
    <property type="match status" value="1"/>
</dbReference>
<dbReference type="PROSITE" id="PS50144">
    <property type="entry name" value="MATH"/>
    <property type="match status" value="2"/>
</dbReference>
<name>A0ABD3DHP6_9LAMI</name>
<dbReference type="Proteomes" id="UP001632038">
    <property type="component" value="Unassembled WGS sequence"/>
</dbReference>
<evidence type="ECO:0000313" key="2">
    <source>
        <dbReference type="EMBL" id="KAL3641577.1"/>
    </source>
</evidence>
<dbReference type="Gene3D" id="2.60.210.10">
    <property type="entry name" value="Apoptosis, Tumor Necrosis Factor Receptor Associated Protein 2, Chain A"/>
    <property type="match status" value="2"/>
</dbReference>